<dbReference type="EMBL" id="CP069037">
    <property type="protein sequence ID" value="QRD03514.1"/>
    <property type="molecule type" value="Genomic_DNA"/>
</dbReference>
<evidence type="ECO:0000313" key="1">
    <source>
        <dbReference type="EMBL" id="QRD03514.1"/>
    </source>
</evidence>
<evidence type="ECO:0000313" key="2">
    <source>
        <dbReference type="Proteomes" id="UP000663193"/>
    </source>
</evidence>
<protein>
    <submittedName>
        <fullName evidence="1">Uncharacterized protein</fullName>
    </submittedName>
</protein>
<dbReference type="Proteomes" id="UP000663193">
    <property type="component" value="Chromosome 15"/>
</dbReference>
<sequence length="282" mass="31907">MASVFTPPQQTAPTSTLIFTIHAGFLIRKMDQGPFPPELPLPQGNGRGTCRHCVQFDHSFCRHAPDLPQINLEFLCDDEGLSDVPQIYRRLFQRTKVFTATVQDLVNITIKCNPAGWGEAARSIVDYSVFILRSERLGFERFLHSQRGSIYWMLDDALLRICLDRWENRQAGSPWDQAIAPILLTLADAKSRLPSWVELDVQNMAKHQIDNRAAAKSLTKSYFDQTQGFLQHSSRLYEIWRTVRMSGIGKLPAELADAIIGDVLSAENLPRGDLRPLYLPKG</sequence>
<proteinExistence type="predicted"/>
<organism evidence="1 2">
    <name type="scientific">Phaeosphaeria nodorum (strain SN15 / ATCC MYA-4574 / FGSC 10173)</name>
    <name type="common">Glume blotch fungus</name>
    <name type="synonym">Parastagonospora nodorum</name>
    <dbReference type="NCBI Taxonomy" id="321614"/>
    <lineage>
        <taxon>Eukaryota</taxon>
        <taxon>Fungi</taxon>
        <taxon>Dikarya</taxon>
        <taxon>Ascomycota</taxon>
        <taxon>Pezizomycotina</taxon>
        <taxon>Dothideomycetes</taxon>
        <taxon>Pleosporomycetidae</taxon>
        <taxon>Pleosporales</taxon>
        <taxon>Pleosporineae</taxon>
        <taxon>Phaeosphaeriaceae</taxon>
        <taxon>Parastagonospora</taxon>
    </lineage>
</organism>
<dbReference type="AlphaFoldDB" id="A0A7U2I6H7"/>
<accession>A0A7U2I6H7</accession>
<keyword evidence="2" id="KW-1185">Reference proteome</keyword>
<name>A0A7U2I6H7_PHANO</name>
<reference evidence="2" key="1">
    <citation type="journal article" date="2021" name="BMC Genomics">
        <title>Chromosome-level genome assembly and manually-curated proteome of model necrotroph Parastagonospora nodorum Sn15 reveals a genome-wide trove of candidate effector homologs, and redundancy of virulence-related functions within an accessory chromosome.</title>
        <authorList>
            <person name="Bertazzoni S."/>
            <person name="Jones D.A.B."/>
            <person name="Phan H.T."/>
            <person name="Tan K.-C."/>
            <person name="Hane J.K."/>
        </authorList>
    </citation>
    <scope>NUCLEOTIDE SEQUENCE [LARGE SCALE GENOMIC DNA]</scope>
    <source>
        <strain evidence="2">SN15 / ATCC MYA-4574 / FGSC 10173)</strain>
    </source>
</reference>
<dbReference type="OrthoDB" id="3680815at2759"/>
<gene>
    <name evidence="1" type="ORF">JI435_102910</name>
</gene>
<dbReference type="VEuPathDB" id="FungiDB:JI435_102910"/>